<dbReference type="InterPro" id="IPR023100">
    <property type="entry name" value="D-aminoacylase_insert_dom_sf"/>
</dbReference>
<evidence type="ECO:0000313" key="2">
    <source>
        <dbReference type="EMBL" id="GID15324.1"/>
    </source>
</evidence>
<reference evidence="2" key="1">
    <citation type="submission" date="2021-01" db="EMBL/GenBank/DDBJ databases">
        <title>Whole genome shotgun sequence of Actinocatenispora rupis NBRC 107355.</title>
        <authorList>
            <person name="Komaki H."/>
            <person name="Tamura T."/>
        </authorList>
    </citation>
    <scope>NUCLEOTIDE SEQUENCE</scope>
    <source>
        <strain evidence="2">NBRC 107355</strain>
    </source>
</reference>
<dbReference type="Gene3D" id="2.30.40.10">
    <property type="entry name" value="Urease, subunit C, domain 1"/>
    <property type="match status" value="1"/>
</dbReference>
<proteinExistence type="predicted"/>
<dbReference type="GO" id="GO:0016811">
    <property type="term" value="F:hydrolase activity, acting on carbon-nitrogen (but not peptide) bonds, in linear amides"/>
    <property type="evidence" value="ECO:0007669"/>
    <property type="project" value="InterPro"/>
</dbReference>
<feature type="domain" description="Amidohydrolase 3" evidence="1">
    <location>
        <begin position="46"/>
        <end position="505"/>
    </location>
</feature>
<keyword evidence="3" id="KW-1185">Reference proteome</keyword>
<dbReference type="Gene3D" id="3.30.1490.130">
    <property type="entry name" value="D-aminoacylase. Domain 3"/>
    <property type="match status" value="1"/>
</dbReference>
<protein>
    <submittedName>
        <fullName evidence="2">Dihydroorotase</fullName>
    </submittedName>
</protein>
<dbReference type="PANTHER" id="PTHR11647">
    <property type="entry name" value="HYDRANTOINASE/DIHYDROPYRIMIDINASE FAMILY MEMBER"/>
    <property type="match status" value="1"/>
</dbReference>
<dbReference type="PANTHER" id="PTHR11647:SF1">
    <property type="entry name" value="COLLAPSIN RESPONSE MEDIATOR PROTEIN"/>
    <property type="match status" value="1"/>
</dbReference>
<dbReference type="RefSeq" id="WP_203663582.1">
    <property type="nucleotide sequence ID" value="NZ_BAAAZM010000021.1"/>
</dbReference>
<sequence length="522" mass="54549">MSATLLRGGTVFDGTGEPGVPADVLVRGTTIEQVGPALQAPNDATVVDLTGRYVVPGLIDVHTHDDVAILRPSGTEPKLRQGVTTGVVGNCGHGCAPSAPGGYLSDYSAPVLGAFPDTRWPSFADYLDDIAASGRNLHVAALVPHAPLRTAVLGPCRRPATAGEVPRIAGLLDEALGAGAAGLSVGLMYAPGNAATPAELHALARVLARHGKPLVAHLRSEGDAIEDSLAEVVDVARRAGCPLHLSHLKVVSPRNAGRMPALVAILDAHRADGIDITADAYPYPAGSTTVSALFPAWAVDRGVTGLLDALGAPATRRRVLADLRRPWKELENNYLALGPERIRLVGLSRTELDGRTLAELAGDTDPAECLADLVLAERAALSVILFQSDERDLRAALSWPWTMIGSDGLPVAGGAVHPRLYGTFPRVLARYADRLPGLSFAQAVHRMTGLPAHRFGLAGRGSLVPGAAADVTVVDPALLADTATFDDPRRFPTGIAVALLDGRPTADRTGRLLRVRRSGATR</sequence>
<dbReference type="Pfam" id="PF07969">
    <property type="entry name" value="Amidohydro_3"/>
    <property type="match status" value="1"/>
</dbReference>
<dbReference type="Proteomes" id="UP000612808">
    <property type="component" value="Unassembled WGS sequence"/>
</dbReference>
<dbReference type="InterPro" id="IPR011059">
    <property type="entry name" value="Metal-dep_hydrolase_composite"/>
</dbReference>
<dbReference type="GO" id="GO:0016812">
    <property type="term" value="F:hydrolase activity, acting on carbon-nitrogen (but not peptide) bonds, in cyclic amides"/>
    <property type="evidence" value="ECO:0007669"/>
    <property type="project" value="TreeGrafter"/>
</dbReference>
<accession>A0A8J3JEP5</accession>
<comment type="caution">
    <text evidence="2">The sequence shown here is derived from an EMBL/GenBank/DDBJ whole genome shotgun (WGS) entry which is preliminary data.</text>
</comment>
<dbReference type="GO" id="GO:0005829">
    <property type="term" value="C:cytosol"/>
    <property type="evidence" value="ECO:0007669"/>
    <property type="project" value="TreeGrafter"/>
</dbReference>
<gene>
    <name evidence="2" type="ORF">Aru02nite_62130</name>
</gene>
<dbReference type="InterPro" id="IPR050378">
    <property type="entry name" value="Metallo-dep_Hydrolases_sf"/>
</dbReference>
<dbReference type="Gene3D" id="3.20.20.140">
    <property type="entry name" value="Metal-dependent hydrolases"/>
    <property type="match status" value="1"/>
</dbReference>
<dbReference type="EMBL" id="BOMB01000041">
    <property type="protein sequence ID" value="GID15324.1"/>
    <property type="molecule type" value="Genomic_DNA"/>
</dbReference>
<dbReference type="InterPro" id="IPR013108">
    <property type="entry name" value="Amidohydro_3"/>
</dbReference>
<dbReference type="InterPro" id="IPR032466">
    <property type="entry name" value="Metal_Hydrolase"/>
</dbReference>
<evidence type="ECO:0000313" key="3">
    <source>
        <dbReference type="Proteomes" id="UP000612808"/>
    </source>
</evidence>
<dbReference type="AlphaFoldDB" id="A0A8J3JEP5"/>
<name>A0A8J3JEP5_9ACTN</name>
<evidence type="ECO:0000259" key="1">
    <source>
        <dbReference type="Pfam" id="PF07969"/>
    </source>
</evidence>
<dbReference type="SUPFAM" id="SSF51556">
    <property type="entry name" value="Metallo-dependent hydrolases"/>
    <property type="match status" value="1"/>
</dbReference>
<organism evidence="2 3">
    <name type="scientific">Actinocatenispora rupis</name>
    <dbReference type="NCBI Taxonomy" id="519421"/>
    <lineage>
        <taxon>Bacteria</taxon>
        <taxon>Bacillati</taxon>
        <taxon>Actinomycetota</taxon>
        <taxon>Actinomycetes</taxon>
        <taxon>Micromonosporales</taxon>
        <taxon>Micromonosporaceae</taxon>
        <taxon>Actinocatenispora</taxon>
    </lineage>
</organism>
<dbReference type="SUPFAM" id="SSF51338">
    <property type="entry name" value="Composite domain of metallo-dependent hydrolases"/>
    <property type="match status" value="1"/>
</dbReference>